<sequence>MAAVTNSYPNWPSFMATGNPANILPSTKVAAQFETKIDAEDGQAENTQLYTPAISGGTASDLTIKATGGTVFRTLENLLGGLLSICDFGAIADGEFDCAPAINLALASGVSAIFIPPGTYYCASTIIIPPNVALYGMSGPIMSNPPTKGCIFEFAESVGDCVRIGTVGGEVWQGARFENVAVMRQGGASSTIPSGSIGVHVVNSQGVVLRNICCYGHDDGFYVQGADPDGITLWMDFCNTGRIQSSHLVVDSFPEVRVSNSRFGMNGSGDLACTNYVSITGGNTGNAAGGPNTIAFTNCQFNQGGGVLVTNWLNFNNQTTGSISDTGLITVTNCYVETIKYGIVSDATWTTIRRLIVSNSEWNMEGAQWFALNPATSLEDCTFSNMVVFGNITLSATLNHVLFSNIYVDQDISVTSASATSVMSMNGVSCAGNLTIAGEWSNMLAVNMQHGDFTNTATGSVIFSDVAGTTYDSDYTYSVGEHSFFINYGTNSGARFQNDGNFVIYNNAAGAPVFSANATTGTVLADATLGTGVYTVAGLPTTSTTSDLKAGCMTFASNGRKPSEAAGAGTGVSVFYDGTKWCSMCDGNAVEA</sequence>
<evidence type="ECO:0000313" key="2">
    <source>
        <dbReference type="EMBL" id="EHH68360.1"/>
    </source>
</evidence>
<reference evidence="2 3" key="1">
    <citation type="submission" date="2011-10" db="EMBL/GenBank/DDBJ databases">
        <title>Genome sequence of Gluconobacter morbifer G707, isolated from Drosophila gut.</title>
        <authorList>
            <person name="Lee W.-J."/>
            <person name="Kim E.-K."/>
        </authorList>
    </citation>
    <scope>NUCLEOTIDE SEQUENCE [LARGE SCALE GENOMIC DNA]</scope>
    <source>
        <strain evidence="2 3">G707</strain>
    </source>
</reference>
<dbReference type="PATRIC" id="fig|1088869.3.peg.1129"/>
<comment type="caution">
    <text evidence="2">The sequence shown here is derived from an EMBL/GenBank/DDBJ whole genome shotgun (WGS) entry which is preliminary data.</text>
</comment>
<accession>G6XHY6</accession>
<dbReference type="AlphaFoldDB" id="G6XHY6"/>
<dbReference type="InterPro" id="IPR024535">
    <property type="entry name" value="RHGA/B-epi-like_pectate_lyase"/>
</dbReference>
<dbReference type="Gene3D" id="2.160.20.10">
    <property type="entry name" value="Single-stranded right-handed beta-helix, Pectin lyase-like"/>
    <property type="match status" value="1"/>
</dbReference>
<dbReference type="InterPro" id="IPR012334">
    <property type="entry name" value="Pectin_lyas_fold"/>
</dbReference>
<dbReference type="Pfam" id="PF12708">
    <property type="entry name" value="Pect-lyase_RHGA_epim"/>
    <property type="match status" value="1"/>
</dbReference>
<organism evidence="2 3">
    <name type="scientific">Gluconobacter morbifer G707</name>
    <dbReference type="NCBI Taxonomy" id="1088869"/>
    <lineage>
        <taxon>Bacteria</taxon>
        <taxon>Pseudomonadati</taxon>
        <taxon>Pseudomonadota</taxon>
        <taxon>Alphaproteobacteria</taxon>
        <taxon>Acetobacterales</taxon>
        <taxon>Acetobacteraceae</taxon>
        <taxon>Gluconobacter</taxon>
    </lineage>
</organism>
<feature type="domain" description="Rhamnogalacturonase A/B/Epimerase-like pectate lyase" evidence="1">
    <location>
        <begin position="84"/>
        <end position="138"/>
    </location>
</feature>
<dbReference type="SUPFAM" id="SSF51126">
    <property type="entry name" value="Pectin lyase-like"/>
    <property type="match status" value="1"/>
</dbReference>
<dbReference type="STRING" id="1088869.GMO_11300"/>
<dbReference type="EMBL" id="AGQV01000002">
    <property type="protein sequence ID" value="EHH68360.1"/>
    <property type="molecule type" value="Genomic_DNA"/>
</dbReference>
<dbReference type="Proteomes" id="UP000004949">
    <property type="component" value="Unassembled WGS sequence"/>
</dbReference>
<dbReference type="RefSeq" id="WP_008851279.1">
    <property type="nucleotide sequence ID" value="NZ_AGQV01000002.1"/>
</dbReference>
<gene>
    <name evidence="2" type="ORF">GMO_11300</name>
</gene>
<proteinExistence type="predicted"/>
<name>G6XHY6_9PROT</name>
<evidence type="ECO:0000259" key="1">
    <source>
        <dbReference type="Pfam" id="PF12708"/>
    </source>
</evidence>
<protein>
    <recommendedName>
        <fullName evidence="1">Rhamnogalacturonase A/B/Epimerase-like pectate lyase domain-containing protein</fullName>
    </recommendedName>
</protein>
<dbReference type="InterPro" id="IPR011050">
    <property type="entry name" value="Pectin_lyase_fold/virulence"/>
</dbReference>
<keyword evidence="3" id="KW-1185">Reference proteome</keyword>
<evidence type="ECO:0000313" key="3">
    <source>
        <dbReference type="Proteomes" id="UP000004949"/>
    </source>
</evidence>